<evidence type="ECO:0008006" key="4">
    <source>
        <dbReference type="Google" id="ProtNLM"/>
    </source>
</evidence>
<accession>A0A1R3VN02</accession>
<sequence length="173" mass="18728">MYALLKPFVDLALLRRGPEDLPASQPLLLICALLYWLLAVVVVAPFYPLGVALVQAGLDLALLGVFTLVLLRTRSLGERFNQTFTGLLGVGVVLGVLMIPVVLQLRSVDGPEEVSLFTTIIYLLLLGWLLTAYGHVLRRALDIKNPAGGVGLAILYMLLAGILGEWVHSAWVA</sequence>
<feature type="transmembrane region" description="Helical" evidence="1">
    <location>
        <begin position="83"/>
        <end position="103"/>
    </location>
</feature>
<keyword evidence="1" id="KW-1133">Transmembrane helix</keyword>
<gene>
    <name evidence="2" type="ORF">SAMN05216526_0410</name>
</gene>
<evidence type="ECO:0000256" key="1">
    <source>
        <dbReference type="SAM" id="Phobius"/>
    </source>
</evidence>
<keyword evidence="1" id="KW-0812">Transmembrane</keyword>
<reference evidence="2 3" key="1">
    <citation type="submission" date="2017-01" db="EMBL/GenBank/DDBJ databases">
        <authorList>
            <person name="Mah S.A."/>
            <person name="Swanson W.J."/>
            <person name="Moy G.W."/>
            <person name="Vacquier V.D."/>
        </authorList>
    </citation>
    <scope>NUCLEOTIDE SEQUENCE [LARGE SCALE GENOMIC DNA]</scope>
    <source>
        <strain evidence="2 3">M9</strain>
    </source>
</reference>
<evidence type="ECO:0000313" key="3">
    <source>
        <dbReference type="Proteomes" id="UP000223759"/>
    </source>
</evidence>
<name>A0A1R3VN02_9GAMM</name>
<feature type="transmembrane region" description="Helical" evidence="1">
    <location>
        <begin position="148"/>
        <end position="167"/>
    </location>
</feature>
<dbReference type="EMBL" id="FTPK01000001">
    <property type="protein sequence ID" value="SIT65961.1"/>
    <property type="molecule type" value="Genomic_DNA"/>
</dbReference>
<dbReference type="AlphaFoldDB" id="A0A1R3VN02"/>
<evidence type="ECO:0000313" key="2">
    <source>
        <dbReference type="EMBL" id="SIT65961.1"/>
    </source>
</evidence>
<dbReference type="RefSeq" id="WP_076754487.1">
    <property type="nucleotide sequence ID" value="NZ_CP023018.1"/>
</dbReference>
<feature type="transmembrane region" description="Helical" evidence="1">
    <location>
        <begin position="53"/>
        <end position="71"/>
    </location>
</feature>
<protein>
    <recommendedName>
        <fullName evidence="4">Yip1 domain-containing protein</fullName>
    </recommendedName>
</protein>
<feature type="transmembrane region" description="Helical" evidence="1">
    <location>
        <begin position="115"/>
        <end position="136"/>
    </location>
</feature>
<organism evidence="2 3">
    <name type="scientific">Ectothiorhodosinus mongolicus</name>
    <dbReference type="NCBI Taxonomy" id="233100"/>
    <lineage>
        <taxon>Bacteria</taxon>
        <taxon>Pseudomonadati</taxon>
        <taxon>Pseudomonadota</taxon>
        <taxon>Gammaproteobacteria</taxon>
        <taxon>Chromatiales</taxon>
        <taxon>Ectothiorhodospiraceae</taxon>
        <taxon>Ectothiorhodosinus</taxon>
    </lineage>
</organism>
<proteinExistence type="predicted"/>
<dbReference type="OrthoDB" id="6717649at2"/>
<dbReference type="STRING" id="233100.SAMN05216526_0410"/>
<keyword evidence="1" id="KW-0472">Membrane</keyword>
<feature type="transmembrane region" description="Helical" evidence="1">
    <location>
        <begin position="26"/>
        <end position="47"/>
    </location>
</feature>
<keyword evidence="3" id="KW-1185">Reference proteome</keyword>
<dbReference type="Proteomes" id="UP000223759">
    <property type="component" value="Unassembled WGS sequence"/>
</dbReference>